<organism evidence="5 6">
    <name type="scientific">Brachionus plicatilis</name>
    <name type="common">Marine rotifer</name>
    <name type="synonym">Brachionus muelleri</name>
    <dbReference type="NCBI Taxonomy" id="10195"/>
    <lineage>
        <taxon>Eukaryota</taxon>
        <taxon>Metazoa</taxon>
        <taxon>Spiralia</taxon>
        <taxon>Gnathifera</taxon>
        <taxon>Rotifera</taxon>
        <taxon>Eurotatoria</taxon>
        <taxon>Monogononta</taxon>
        <taxon>Pseudotrocha</taxon>
        <taxon>Ploima</taxon>
        <taxon>Brachionidae</taxon>
        <taxon>Brachionus</taxon>
    </lineage>
</organism>
<keyword evidence="5" id="KW-0648">Protein biosynthesis</keyword>
<keyword evidence="6" id="KW-1185">Reference proteome</keyword>
<dbReference type="PROSITE" id="PS50102">
    <property type="entry name" value="RRM"/>
    <property type="match status" value="1"/>
</dbReference>
<dbReference type="GO" id="GO:0003723">
    <property type="term" value="F:RNA binding"/>
    <property type="evidence" value="ECO:0007669"/>
    <property type="project" value="UniProtKB-UniRule"/>
</dbReference>
<comment type="caution">
    <text evidence="5">The sequence shown here is derived from an EMBL/GenBank/DDBJ whole genome shotgun (WGS) entry which is preliminary data.</text>
</comment>
<feature type="region of interest" description="Disordered" evidence="3">
    <location>
        <begin position="1"/>
        <end position="30"/>
    </location>
</feature>
<gene>
    <name evidence="5" type="ORF">BpHYR1_012360</name>
</gene>
<accession>A0A3M7S1K7</accession>
<proteinExistence type="predicted"/>
<evidence type="ECO:0000256" key="3">
    <source>
        <dbReference type="SAM" id="MobiDB-lite"/>
    </source>
</evidence>
<keyword evidence="5" id="KW-0396">Initiation factor</keyword>
<dbReference type="OrthoDB" id="48651at2759"/>
<evidence type="ECO:0000259" key="4">
    <source>
        <dbReference type="PROSITE" id="PS50102"/>
    </source>
</evidence>
<feature type="domain" description="RRM" evidence="4">
    <location>
        <begin position="38"/>
        <end position="114"/>
    </location>
</feature>
<reference evidence="5 6" key="1">
    <citation type="journal article" date="2018" name="Sci. Rep.">
        <title>Genomic signatures of local adaptation to the degree of environmental predictability in rotifers.</title>
        <authorList>
            <person name="Franch-Gras L."/>
            <person name="Hahn C."/>
            <person name="Garcia-Roger E.M."/>
            <person name="Carmona M.J."/>
            <person name="Serra M."/>
            <person name="Gomez A."/>
        </authorList>
    </citation>
    <scope>NUCLEOTIDE SEQUENCE [LARGE SCALE GENOMIC DNA]</scope>
    <source>
        <strain evidence="5">HYR1</strain>
    </source>
</reference>
<dbReference type="GO" id="GO:0003743">
    <property type="term" value="F:translation initiation factor activity"/>
    <property type="evidence" value="ECO:0007669"/>
    <property type="project" value="UniProtKB-KW"/>
</dbReference>
<evidence type="ECO:0000256" key="2">
    <source>
        <dbReference type="PROSITE-ProRule" id="PRU00176"/>
    </source>
</evidence>
<dbReference type="SMART" id="SM00360">
    <property type="entry name" value="RRM"/>
    <property type="match status" value="1"/>
</dbReference>
<dbReference type="AlphaFoldDB" id="A0A3M7S1K7"/>
<evidence type="ECO:0000313" key="6">
    <source>
        <dbReference type="Proteomes" id="UP000276133"/>
    </source>
</evidence>
<dbReference type="Pfam" id="PF00076">
    <property type="entry name" value="RRM_1"/>
    <property type="match status" value="1"/>
</dbReference>
<protein>
    <submittedName>
        <fullName evidence="5">Eukaryotic translation initiation factor 4H isoform X2</fullName>
    </submittedName>
</protein>
<feature type="region of interest" description="Disordered" evidence="3">
    <location>
        <begin position="125"/>
        <end position="156"/>
    </location>
</feature>
<evidence type="ECO:0000313" key="5">
    <source>
        <dbReference type="EMBL" id="RNA29632.1"/>
    </source>
</evidence>
<dbReference type="InterPro" id="IPR035979">
    <property type="entry name" value="RBD_domain_sf"/>
</dbReference>
<dbReference type="InterPro" id="IPR012677">
    <property type="entry name" value="Nucleotide-bd_a/b_plait_sf"/>
</dbReference>
<dbReference type="STRING" id="10195.A0A3M7S1K7"/>
<dbReference type="PANTHER" id="PTHR23236:SF11">
    <property type="entry name" value="EUKARYOTIC TRANSLATION INITIATION FACTOR 4H"/>
    <property type="match status" value="1"/>
</dbReference>
<dbReference type="InterPro" id="IPR000504">
    <property type="entry name" value="RRM_dom"/>
</dbReference>
<keyword evidence="1 2" id="KW-0694">RNA-binding</keyword>
<sequence length="280" mass="32206">MLSSQNGLNNVSKHVRKSHQGFKQLSDKQRHDTEKKNLVAYVGNLPLDLIQGDVDIIFKNLPIRQVKMVRDKETRHFKGYCYVEFANVEALNKALLLNGAKVNENFIKVSEAVFRSRGLAKNIDQNLENSDKNRTRQDFTQPTYQRPRPNRSMVNQSERLKSIQREKIKNQTINSKSPLNEAGHFHQTHSFNQSESVNSVQDSLENRKRLVLLPRSIPFKCEETNINPSIFGTGKPRDVTRPEIKQLEERLDQVLTLKINQDAQSRARTQSSTSNQSSKL</sequence>
<dbReference type="PANTHER" id="PTHR23236">
    <property type="entry name" value="EUKARYOTIC TRANSLATION INITIATION FACTOR 4B/4H"/>
    <property type="match status" value="1"/>
</dbReference>
<dbReference type="Proteomes" id="UP000276133">
    <property type="component" value="Unassembled WGS sequence"/>
</dbReference>
<dbReference type="Gene3D" id="3.30.70.330">
    <property type="match status" value="1"/>
</dbReference>
<dbReference type="EMBL" id="REGN01002183">
    <property type="protein sequence ID" value="RNA29632.1"/>
    <property type="molecule type" value="Genomic_DNA"/>
</dbReference>
<dbReference type="SUPFAM" id="SSF54928">
    <property type="entry name" value="RNA-binding domain, RBD"/>
    <property type="match status" value="1"/>
</dbReference>
<feature type="compositionally biased region" description="Polar residues" evidence="3">
    <location>
        <begin position="1"/>
        <end position="12"/>
    </location>
</feature>
<name>A0A3M7S1K7_BRAPC</name>
<evidence type="ECO:0000256" key="1">
    <source>
        <dbReference type="ARBA" id="ARBA00022884"/>
    </source>
</evidence>